<sequence>MLQAFPFLLLGNFYYLSLKKAGLTSSLLLSNTELHINRTRK</sequence>
<reference evidence="1 2" key="1">
    <citation type="submission" date="2012-01" db="EMBL/GenBank/DDBJ databases">
        <authorList>
            <person name="Harkins D.M."/>
            <person name="Madupu R."/>
            <person name="Durkin A.S."/>
            <person name="Torralba M."/>
            <person name="Methe B."/>
            <person name="Sutton G.G."/>
            <person name="Nelson K.E."/>
        </authorList>
    </citation>
    <scope>NUCLEOTIDE SEQUENCE [LARGE SCALE GENOMIC DNA]</scope>
    <source>
        <strain evidence="1 2">CCUG 39159</strain>
    </source>
</reference>
<gene>
    <name evidence="1" type="ORF">HMPREF1043_1601</name>
</gene>
<protein>
    <submittedName>
        <fullName evidence="1">Uncharacterized protein</fullName>
    </submittedName>
</protein>
<evidence type="ECO:0000313" key="1">
    <source>
        <dbReference type="EMBL" id="EID20681.1"/>
    </source>
</evidence>
<dbReference type="EMBL" id="AICP01000048">
    <property type="protein sequence ID" value="EID20681.1"/>
    <property type="molecule type" value="Genomic_DNA"/>
</dbReference>
<organism evidence="1 2">
    <name type="scientific">Streptococcus anginosus subsp. whileyi CCUG 39159</name>
    <dbReference type="NCBI Taxonomy" id="1095729"/>
    <lineage>
        <taxon>Bacteria</taxon>
        <taxon>Bacillati</taxon>
        <taxon>Bacillota</taxon>
        <taxon>Bacilli</taxon>
        <taxon>Lactobacillales</taxon>
        <taxon>Streptococcaceae</taxon>
        <taxon>Streptococcus</taxon>
        <taxon>Streptococcus anginosus group</taxon>
    </lineage>
</organism>
<comment type="caution">
    <text evidence="1">The sequence shown here is derived from an EMBL/GenBank/DDBJ whole genome shotgun (WGS) entry which is preliminary data.</text>
</comment>
<name>I0SBC8_STRAP</name>
<proteinExistence type="predicted"/>
<dbReference type="PATRIC" id="fig|1095729.3.peg.1697"/>
<dbReference type="Proteomes" id="UP000003245">
    <property type="component" value="Unassembled WGS sequence"/>
</dbReference>
<evidence type="ECO:0000313" key="2">
    <source>
        <dbReference type="Proteomes" id="UP000003245"/>
    </source>
</evidence>
<accession>I0SBC8</accession>
<keyword evidence="2" id="KW-1185">Reference proteome</keyword>
<dbReference type="AlphaFoldDB" id="I0SBC8"/>